<dbReference type="Pfam" id="PF07287">
    <property type="entry name" value="AtuA"/>
    <property type="match status" value="1"/>
</dbReference>
<dbReference type="AlphaFoldDB" id="A0A086TA04"/>
<keyword evidence="1" id="KW-1133">Transmembrane helix</keyword>
<evidence type="ECO:0000259" key="3">
    <source>
        <dbReference type="Pfam" id="PF14330"/>
    </source>
</evidence>
<evidence type="ECO:0008006" key="6">
    <source>
        <dbReference type="Google" id="ProtNLM"/>
    </source>
</evidence>
<name>A0A086TA04_HAPC1</name>
<evidence type="ECO:0000313" key="5">
    <source>
        <dbReference type="Proteomes" id="UP000029964"/>
    </source>
</evidence>
<feature type="domain" description="DUF4387" evidence="3">
    <location>
        <begin position="545"/>
        <end position="646"/>
    </location>
</feature>
<feature type="transmembrane region" description="Helical" evidence="1">
    <location>
        <begin position="665"/>
        <end position="684"/>
    </location>
</feature>
<dbReference type="InterPro" id="IPR010839">
    <property type="entry name" value="AtuA_N"/>
</dbReference>
<dbReference type="HOGENOM" id="CLU_028036_1_0_1"/>
<sequence length="692" mass="74679">MQPICHIVTPLGNMGYGFDEALIHYELTQLVATGVPTAIILDSGSTDSGPQKLALGSMTCTRSGYYKDLSQLLRLVHTFRVPLIFSSAGGDGADEHVKLMEEIIDEIAAEEGNEHYHIKAISIYSGIDKTTILNRLKDGRIAGCGACVPPLTPKDVELSPRVVAQVGPEPFLDAMEAHPDYNVIIGGRAYDPAPYIAYALHQLKVHAGGRMSEADIAKRMGGFAHMGKIMECGGHCAKPKSHGAVATVYADGLFDVRPTAPDAFCTPQTVAAHTLYENARPDVLAGPGGALLLHDARYEQLADGRTVRVSGSRYSSHEADKQPYRIKLEAARVTGYRSIFMGGMKDPILIPQLDNVIRAIRKYVAQQNPDVPGEWKLDFHVYGRDKRQTQQDGHPGGIFVIAEVVAPTQELATSICCSARAGMIHAPYVGQKATAGNLGFGIGGKLEIEMGECTEFSVYHLMDLEPGEEHLAFGDDEYATERGGLLCATVQTIGTGHPTPSNAEFIQSIALLRKKLPKPTTVNIHSSAASHRPKTRSIAQPPRTLSDLCLVMRSKNAGPYEITLDAIFDSRATYQMVRDSNLLTPVSVARALGIATEDIVWMGWYEPALAFKVTIPRVRGGKRAASGGFMENDVHGSQEHLGLATMELPMSMVPLPARVLGTQQWATLAAVLAAVGTVGAASLARRLLFNKK</sequence>
<keyword evidence="1" id="KW-0472">Membrane</keyword>
<accession>A0A086TA04</accession>
<dbReference type="Pfam" id="PF14330">
    <property type="entry name" value="DUF4387"/>
    <property type="match status" value="1"/>
</dbReference>
<evidence type="ECO:0000256" key="1">
    <source>
        <dbReference type="SAM" id="Phobius"/>
    </source>
</evidence>
<keyword evidence="1" id="KW-0812">Transmembrane</keyword>
<evidence type="ECO:0000259" key="2">
    <source>
        <dbReference type="Pfam" id="PF07287"/>
    </source>
</evidence>
<dbReference type="Proteomes" id="UP000029964">
    <property type="component" value="Unassembled WGS sequence"/>
</dbReference>
<protein>
    <recommendedName>
        <fullName evidence="6">Caib baif family enzyme</fullName>
    </recommendedName>
</protein>
<gene>
    <name evidence="4" type="ORF">ACRE_029880</name>
</gene>
<dbReference type="STRING" id="857340.A0A086TA04"/>
<dbReference type="OrthoDB" id="5863171at2759"/>
<feature type="domain" description="Acyclic terpene utilisation N-terminal" evidence="2">
    <location>
        <begin position="162"/>
        <end position="414"/>
    </location>
</feature>
<proteinExistence type="predicted"/>
<reference evidence="5" key="1">
    <citation type="journal article" date="2014" name="Genome Announc.">
        <title>Genome sequence and annotation of Acremonium chrysogenum, producer of the beta-lactam antibiotic cephalosporin C.</title>
        <authorList>
            <person name="Terfehr D."/>
            <person name="Dahlmann T.A."/>
            <person name="Specht T."/>
            <person name="Zadra I."/>
            <person name="Kuernsteiner H."/>
            <person name="Kueck U."/>
        </authorList>
    </citation>
    <scope>NUCLEOTIDE SEQUENCE [LARGE SCALE GENOMIC DNA]</scope>
    <source>
        <strain evidence="5">ATCC 11550 / CBS 779.69 / DSM 880 / IAM 14645 / JCM 23072 / IMI 49137</strain>
    </source>
</reference>
<comment type="caution">
    <text evidence="4">The sequence shown here is derived from an EMBL/GenBank/DDBJ whole genome shotgun (WGS) entry which is preliminary data.</text>
</comment>
<dbReference type="EMBL" id="JPKY01000022">
    <property type="protein sequence ID" value="KFH46186.1"/>
    <property type="molecule type" value="Genomic_DNA"/>
</dbReference>
<organism evidence="4 5">
    <name type="scientific">Hapsidospora chrysogenum (strain ATCC 11550 / CBS 779.69 / DSM 880 / IAM 14645 / JCM 23072 / IMI 49137)</name>
    <name type="common">Acremonium chrysogenum</name>
    <dbReference type="NCBI Taxonomy" id="857340"/>
    <lineage>
        <taxon>Eukaryota</taxon>
        <taxon>Fungi</taxon>
        <taxon>Dikarya</taxon>
        <taxon>Ascomycota</taxon>
        <taxon>Pezizomycotina</taxon>
        <taxon>Sordariomycetes</taxon>
        <taxon>Hypocreomycetidae</taxon>
        <taxon>Hypocreales</taxon>
        <taxon>Bionectriaceae</taxon>
        <taxon>Hapsidospora</taxon>
    </lineage>
</organism>
<keyword evidence="5" id="KW-1185">Reference proteome</keyword>
<dbReference type="InterPro" id="IPR025496">
    <property type="entry name" value="DUF4387"/>
</dbReference>
<evidence type="ECO:0000313" key="4">
    <source>
        <dbReference type="EMBL" id="KFH46186.1"/>
    </source>
</evidence>